<keyword evidence="4" id="KW-1185">Reference proteome</keyword>
<proteinExistence type="predicted"/>
<feature type="compositionally biased region" description="Basic residues" evidence="1">
    <location>
        <begin position="43"/>
        <end position="56"/>
    </location>
</feature>
<feature type="signal peptide" evidence="2">
    <location>
        <begin position="1"/>
        <end position="30"/>
    </location>
</feature>
<comment type="caution">
    <text evidence="3">The sequence shown here is derived from an EMBL/GenBank/DDBJ whole genome shotgun (WGS) entry which is preliminary data.</text>
</comment>
<evidence type="ECO:0000313" key="4">
    <source>
        <dbReference type="Proteomes" id="UP000823388"/>
    </source>
</evidence>
<name>A0A8T0X142_PANVG</name>
<keyword evidence="2" id="KW-0732">Signal</keyword>
<feature type="region of interest" description="Disordered" evidence="1">
    <location>
        <begin position="29"/>
        <end position="94"/>
    </location>
</feature>
<feature type="compositionally biased region" description="Polar residues" evidence="1">
    <location>
        <begin position="299"/>
        <end position="312"/>
    </location>
</feature>
<gene>
    <name evidence="3" type="ORF">PVAP13_1NG432038</name>
</gene>
<feature type="region of interest" description="Disordered" evidence="1">
    <location>
        <begin position="249"/>
        <end position="312"/>
    </location>
</feature>
<feature type="compositionally biased region" description="Pro residues" evidence="1">
    <location>
        <begin position="250"/>
        <end position="264"/>
    </location>
</feature>
<sequence>MVSKFHSQSLRNRSLLLFTLRFVGPTSSIAAPPPALPGFSRAATHRRRRQLRRGRRTGGGLGPGPRVAGSAAGGGGSATRSPHRPPPDLPAGRLPLLPDLRVVRLGPPAGPPLLRRRRPLPVADPFPQPHAAVVDAGPFPLTAAESDFFLALRERDAEVEELEADLGGFSRCRRITMAMVSLAALAGIGCAAEVAAAAVAAESGPRHACSPIRPPSPCQLLRAIPQAAVGPQLLRIAVHAAVRAVLFTPPRLPPSGPSPAPAPPQRCRVPGQPGAPAPPRRDGRAATHMPQPRAADCSPLSSIVSPTKNGAW</sequence>
<evidence type="ECO:0000256" key="1">
    <source>
        <dbReference type="SAM" id="MobiDB-lite"/>
    </source>
</evidence>
<dbReference type="Proteomes" id="UP000823388">
    <property type="component" value="Chromosome 1N"/>
</dbReference>
<dbReference type="EMBL" id="CM029038">
    <property type="protein sequence ID" value="KAG2653145.1"/>
    <property type="molecule type" value="Genomic_DNA"/>
</dbReference>
<dbReference type="AlphaFoldDB" id="A0A8T0X142"/>
<feature type="chain" id="PRO_5035779969" evidence="2">
    <location>
        <begin position="31"/>
        <end position="312"/>
    </location>
</feature>
<accession>A0A8T0X142</accession>
<reference evidence="3" key="1">
    <citation type="submission" date="2020-05" db="EMBL/GenBank/DDBJ databases">
        <title>WGS assembly of Panicum virgatum.</title>
        <authorList>
            <person name="Lovell J.T."/>
            <person name="Jenkins J."/>
            <person name="Shu S."/>
            <person name="Juenger T.E."/>
            <person name="Schmutz J."/>
        </authorList>
    </citation>
    <scope>NUCLEOTIDE SEQUENCE</scope>
    <source>
        <strain evidence="3">AP13</strain>
    </source>
</reference>
<evidence type="ECO:0000256" key="2">
    <source>
        <dbReference type="SAM" id="SignalP"/>
    </source>
</evidence>
<organism evidence="3 4">
    <name type="scientific">Panicum virgatum</name>
    <name type="common">Blackwell switchgrass</name>
    <dbReference type="NCBI Taxonomy" id="38727"/>
    <lineage>
        <taxon>Eukaryota</taxon>
        <taxon>Viridiplantae</taxon>
        <taxon>Streptophyta</taxon>
        <taxon>Embryophyta</taxon>
        <taxon>Tracheophyta</taxon>
        <taxon>Spermatophyta</taxon>
        <taxon>Magnoliopsida</taxon>
        <taxon>Liliopsida</taxon>
        <taxon>Poales</taxon>
        <taxon>Poaceae</taxon>
        <taxon>PACMAD clade</taxon>
        <taxon>Panicoideae</taxon>
        <taxon>Panicodae</taxon>
        <taxon>Paniceae</taxon>
        <taxon>Panicinae</taxon>
        <taxon>Panicum</taxon>
        <taxon>Panicum sect. Hiantes</taxon>
    </lineage>
</organism>
<protein>
    <submittedName>
        <fullName evidence="3">Uncharacterized protein</fullName>
    </submittedName>
</protein>
<evidence type="ECO:0000313" key="3">
    <source>
        <dbReference type="EMBL" id="KAG2653145.1"/>
    </source>
</evidence>